<dbReference type="AlphaFoldDB" id="A0A7J8XIX8"/>
<reference evidence="2 3" key="1">
    <citation type="journal article" date="2019" name="Genome Biol. Evol.">
        <title>Insights into the evolution of the New World diploid cottons (Gossypium, subgenus Houzingenia) based on genome sequencing.</title>
        <authorList>
            <person name="Grover C.E."/>
            <person name="Arick M.A. 2nd"/>
            <person name="Thrash A."/>
            <person name="Conover J.L."/>
            <person name="Sanders W.S."/>
            <person name="Peterson D.G."/>
            <person name="Frelichowski J.E."/>
            <person name="Scheffler J.A."/>
            <person name="Scheffler B.E."/>
            <person name="Wendel J.F."/>
        </authorList>
    </citation>
    <scope>NUCLEOTIDE SEQUENCE [LARGE SCALE GENOMIC DNA]</scope>
    <source>
        <strain evidence="2">185</strain>
        <tissue evidence="2">Leaf</tissue>
    </source>
</reference>
<keyword evidence="1" id="KW-0812">Transmembrane</keyword>
<accession>A0A7J8XIX8</accession>
<evidence type="ECO:0000313" key="2">
    <source>
        <dbReference type="EMBL" id="MBA0687266.1"/>
    </source>
</evidence>
<evidence type="ECO:0000313" key="3">
    <source>
        <dbReference type="Proteomes" id="UP000593577"/>
    </source>
</evidence>
<dbReference type="Proteomes" id="UP000593577">
    <property type="component" value="Unassembled WGS sequence"/>
</dbReference>
<feature type="transmembrane region" description="Helical" evidence="1">
    <location>
        <begin position="38"/>
        <end position="58"/>
    </location>
</feature>
<dbReference type="EMBL" id="JABFAA010000007">
    <property type="protein sequence ID" value="MBA0687266.1"/>
    <property type="molecule type" value="Genomic_DNA"/>
</dbReference>
<gene>
    <name evidence="2" type="ORF">Goari_014815</name>
</gene>
<comment type="caution">
    <text evidence="2">The sequence shown here is derived from an EMBL/GenBank/DDBJ whole genome shotgun (WGS) entry which is preliminary data.</text>
</comment>
<evidence type="ECO:0000256" key="1">
    <source>
        <dbReference type="SAM" id="Phobius"/>
    </source>
</evidence>
<name>A0A7J8XIX8_GOSAI</name>
<keyword evidence="1" id="KW-1133">Transmembrane helix</keyword>
<sequence>MLVTDTDKSSQKLHIIDAVQRLGVAIISRKRWKMPCKLYIIVIAITFMMVMIFTLLPFDFVC</sequence>
<keyword evidence="3" id="KW-1185">Reference proteome</keyword>
<keyword evidence="1" id="KW-0472">Membrane</keyword>
<organism evidence="2 3">
    <name type="scientific">Gossypium aridum</name>
    <name type="common">American cotton</name>
    <name type="synonym">Erioxylum aridum</name>
    <dbReference type="NCBI Taxonomy" id="34290"/>
    <lineage>
        <taxon>Eukaryota</taxon>
        <taxon>Viridiplantae</taxon>
        <taxon>Streptophyta</taxon>
        <taxon>Embryophyta</taxon>
        <taxon>Tracheophyta</taxon>
        <taxon>Spermatophyta</taxon>
        <taxon>Magnoliopsida</taxon>
        <taxon>eudicotyledons</taxon>
        <taxon>Gunneridae</taxon>
        <taxon>Pentapetalae</taxon>
        <taxon>rosids</taxon>
        <taxon>malvids</taxon>
        <taxon>Malvales</taxon>
        <taxon>Malvaceae</taxon>
        <taxon>Malvoideae</taxon>
        <taxon>Gossypium</taxon>
    </lineage>
</organism>
<protein>
    <submittedName>
        <fullName evidence="2">Uncharacterized protein</fullName>
    </submittedName>
</protein>
<proteinExistence type="predicted"/>